<dbReference type="NCBIfam" id="TIGR01534">
    <property type="entry name" value="GAPDH-I"/>
    <property type="match status" value="1"/>
</dbReference>
<keyword evidence="9 16" id="KW-1133">Transmembrane helix</keyword>
<evidence type="ECO:0000256" key="1">
    <source>
        <dbReference type="ARBA" id="ARBA00004370"/>
    </source>
</evidence>
<evidence type="ECO:0000256" key="16">
    <source>
        <dbReference type="SAM" id="Phobius"/>
    </source>
</evidence>
<dbReference type="FunFam" id="3.30.360.10:FF:000001">
    <property type="entry name" value="Glyceraldehyde-3-phosphate dehydrogenase"/>
    <property type="match status" value="1"/>
</dbReference>
<dbReference type="FunFam" id="1.10.760.10:FF:000011">
    <property type="entry name" value="Cytochrome c1, putative"/>
    <property type="match status" value="1"/>
</dbReference>
<keyword evidence="11 15" id="KW-0408">Iron</keyword>
<dbReference type="PROSITE" id="PS00071">
    <property type="entry name" value="GAPDH"/>
    <property type="match status" value="1"/>
</dbReference>
<organism evidence="18 19">
    <name type="scientific">Babesia caballi</name>
    <dbReference type="NCBI Taxonomy" id="5871"/>
    <lineage>
        <taxon>Eukaryota</taxon>
        <taxon>Sar</taxon>
        <taxon>Alveolata</taxon>
        <taxon>Apicomplexa</taxon>
        <taxon>Aconoidasida</taxon>
        <taxon>Piroplasmida</taxon>
        <taxon>Babesiidae</taxon>
        <taxon>Babesia</taxon>
    </lineage>
</organism>
<feature type="binding site" description="covalent" evidence="15">
    <location>
        <position position="194"/>
    </location>
    <ligand>
        <name>heme c</name>
        <dbReference type="ChEBI" id="CHEBI:61717"/>
    </ligand>
</feature>
<keyword evidence="8 15" id="KW-0479">Metal-binding</keyword>
<dbReference type="GO" id="GO:0006096">
    <property type="term" value="P:glycolytic process"/>
    <property type="evidence" value="ECO:0007669"/>
    <property type="project" value="UniProtKB-KW"/>
</dbReference>
<feature type="binding site" description="covalent" evidence="15">
    <location>
        <position position="313"/>
    </location>
    <ligand>
        <name>heme c</name>
        <dbReference type="ChEBI" id="CHEBI:61717"/>
    </ligand>
</feature>
<dbReference type="GO" id="GO:0046872">
    <property type="term" value="F:metal ion binding"/>
    <property type="evidence" value="ECO:0007669"/>
    <property type="project" value="UniProtKB-KW"/>
</dbReference>
<dbReference type="InterPro" id="IPR006424">
    <property type="entry name" value="Glyceraldehyde-3-P_DH_1"/>
</dbReference>
<dbReference type="RefSeq" id="XP_067716658.1">
    <property type="nucleotide sequence ID" value="XM_067860557.1"/>
</dbReference>
<evidence type="ECO:0000256" key="9">
    <source>
        <dbReference type="ARBA" id="ARBA00022989"/>
    </source>
</evidence>
<dbReference type="GO" id="GO:0009055">
    <property type="term" value="F:electron transfer activity"/>
    <property type="evidence" value="ECO:0007669"/>
    <property type="project" value="InterPro"/>
</dbReference>
<dbReference type="PANTHER" id="PTHR10836">
    <property type="entry name" value="GLYCERALDEHYDE 3-PHOSPHATE DEHYDROGENASE"/>
    <property type="match status" value="1"/>
</dbReference>
<dbReference type="GO" id="GO:0006006">
    <property type="term" value="P:glucose metabolic process"/>
    <property type="evidence" value="ECO:0007669"/>
    <property type="project" value="InterPro"/>
</dbReference>
<keyword evidence="13 16" id="KW-0472">Membrane</keyword>
<dbReference type="Pfam" id="PF02167">
    <property type="entry name" value="Cytochrom_C1"/>
    <property type="match status" value="1"/>
</dbReference>
<dbReference type="EC" id="1.2.1.12" evidence="5"/>
<dbReference type="InterPro" id="IPR036909">
    <property type="entry name" value="Cyt_c-like_dom_sf"/>
</dbReference>
<dbReference type="GO" id="GO:0005829">
    <property type="term" value="C:cytosol"/>
    <property type="evidence" value="ECO:0007669"/>
    <property type="project" value="TreeGrafter"/>
</dbReference>
<feature type="transmembrane region" description="Helical" evidence="16">
    <location>
        <begin position="361"/>
        <end position="380"/>
    </location>
</feature>
<dbReference type="GO" id="GO:0020037">
    <property type="term" value="F:heme binding"/>
    <property type="evidence" value="ECO:0007669"/>
    <property type="project" value="InterPro"/>
</dbReference>
<dbReference type="InterPro" id="IPR020830">
    <property type="entry name" value="GlycerAld_3-P_DH_AS"/>
</dbReference>
<evidence type="ECO:0000256" key="2">
    <source>
        <dbReference type="ARBA" id="ARBA00004869"/>
    </source>
</evidence>
<dbReference type="PROSITE" id="PS51007">
    <property type="entry name" value="CYTC"/>
    <property type="match status" value="1"/>
</dbReference>
<gene>
    <name evidence="18" type="ORF">BcabD6B2_40240</name>
</gene>
<evidence type="ECO:0000256" key="7">
    <source>
        <dbReference type="ARBA" id="ARBA00022692"/>
    </source>
</evidence>
<dbReference type="SUPFAM" id="SSF55347">
    <property type="entry name" value="Glyceraldehyde-3-phosphate dehydrogenase-like, C-terminal domain"/>
    <property type="match status" value="1"/>
</dbReference>
<feature type="binding site" description="covalent" evidence="15">
    <location>
        <position position="193"/>
    </location>
    <ligand>
        <name>heme c</name>
        <dbReference type="ChEBI" id="CHEBI:61717"/>
    </ligand>
</feature>
<evidence type="ECO:0000256" key="14">
    <source>
        <dbReference type="ARBA" id="ARBA00023152"/>
    </source>
</evidence>
<sequence length="741" mass="82514">MAGGGGALNKIFPGYKDKIWAKMPLKWRLNAIKRWNASAVSSMYATCVTTNNKIKGFNKYVLDPLKPSYQYRQPAVDYKKQRARGTLVEGVDFYLPTPRAQQRLANFFEPYTEDENEDRAKYRYQSLKTYIYVALGATVLHNWYQSRPIAWCSDIDPPRAPYYPFWFKGPFHGHDIGSVRRGYEVYRQVCATCHSMQYLRFRHLANEVYPEQRAKEIAEEYEVEDGPNDEGEMYMRPGILTDPFPSPYPNAEAARFANGGAIPPDLSLMASARKTGPDYLFALLTGYCDPPEGIELRQGLYFNNYFTGGSIAMPPPLEDGMVDYEDGTPATVSQMAKDVVSFITWASDPMHDERKNMGMKIIFGAALGTVAMSLWYRFFWAYLATSRMDFGRGLTFSSRLLSITMVVKVGINGFGRIGRLVLRASLSYKDLEVVAINDPFMTSDYMEYLLKYDSVHSTLGEEVSVTADTLKVGSRTIKLFFEREPSKIPWGQQNVDVVAECTGCFTSSEKSQQHLEGGAKLVIISAPPSDSTPIFVYGVNHTTYDKSQRIVSNASCTTNCLAPLAKVVHDKFGIVEGLMTTVHATTANQLTVDGASRGGKDWRAGRCAGANIIPASTGAAKAVGKVIPELNGKLTGMAFRVPTPDVSVVDLTCKLAKPATYEQIVDAVKAASEGELKGILGWTEDQLVSQDFVHDKRSSIFDVKAGIALNDTFVKLVSWYDNEWGFSNRLLDLALYICSKQ</sequence>
<dbReference type="GeneID" id="94196070"/>
<evidence type="ECO:0000256" key="15">
    <source>
        <dbReference type="PIRSR" id="PIRSR602326-1"/>
    </source>
</evidence>
<dbReference type="FunFam" id="3.40.50.720:FF:000266">
    <property type="entry name" value="Glyceraldehyde-3-phosphate dehydrogenase"/>
    <property type="match status" value="1"/>
</dbReference>
<dbReference type="Gene3D" id="3.40.50.720">
    <property type="entry name" value="NAD(P)-binding Rossmann-like Domain"/>
    <property type="match status" value="1"/>
</dbReference>
<dbReference type="InterPro" id="IPR036291">
    <property type="entry name" value="NAD(P)-bd_dom_sf"/>
</dbReference>
<dbReference type="Gene3D" id="1.20.5.100">
    <property type="entry name" value="Cytochrome c1, transmembrane anchor, C-terminal"/>
    <property type="match status" value="1"/>
</dbReference>
<feature type="binding site" description="covalent" evidence="15">
    <location>
        <position position="190"/>
    </location>
    <ligand>
        <name>heme c</name>
        <dbReference type="ChEBI" id="CHEBI:61717"/>
    </ligand>
</feature>
<dbReference type="Gene3D" id="1.10.760.10">
    <property type="entry name" value="Cytochrome c-like domain"/>
    <property type="match status" value="1"/>
</dbReference>
<evidence type="ECO:0000256" key="12">
    <source>
        <dbReference type="ARBA" id="ARBA00023027"/>
    </source>
</evidence>
<dbReference type="GO" id="GO:0050661">
    <property type="term" value="F:NADP binding"/>
    <property type="evidence" value="ECO:0007669"/>
    <property type="project" value="InterPro"/>
</dbReference>
<evidence type="ECO:0000313" key="19">
    <source>
        <dbReference type="Proteomes" id="UP001497744"/>
    </source>
</evidence>
<dbReference type="InterPro" id="IPR002326">
    <property type="entry name" value="Cyt_c1"/>
</dbReference>
<keyword evidence="7 16" id="KW-0812">Transmembrane</keyword>
<keyword evidence="10" id="KW-0560">Oxidoreductase</keyword>
<keyword evidence="6 15" id="KW-0349">Heme</keyword>
<evidence type="ECO:0000256" key="4">
    <source>
        <dbReference type="ARBA" id="ARBA00011881"/>
    </source>
</evidence>
<accession>A0AAV4M1E0</accession>
<evidence type="ECO:0000313" key="18">
    <source>
        <dbReference type="EMBL" id="GIX64589.1"/>
    </source>
</evidence>
<evidence type="ECO:0000259" key="17">
    <source>
        <dbReference type="PROSITE" id="PS51007"/>
    </source>
</evidence>
<dbReference type="GO" id="GO:0051287">
    <property type="term" value="F:NAD binding"/>
    <property type="evidence" value="ECO:0007669"/>
    <property type="project" value="InterPro"/>
</dbReference>
<dbReference type="InterPro" id="IPR009056">
    <property type="entry name" value="Cyt_c-like_dom"/>
</dbReference>
<comment type="cofactor">
    <cofactor evidence="15">
        <name>heme c</name>
        <dbReference type="ChEBI" id="CHEBI:61717"/>
    </cofactor>
    <text evidence="15">Binds 1 heme c group covalently per subunit.</text>
</comment>
<evidence type="ECO:0000256" key="8">
    <source>
        <dbReference type="ARBA" id="ARBA00022723"/>
    </source>
</evidence>
<dbReference type="CDD" id="cd05214">
    <property type="entry name" value="GAPDH_I_N"/>
    <property type="match status" value="1"/>
</dbReference>
<dbReference type="Pfam" id="PF02800">
    <property type="entry name" value="Gp_dh_C"/>
    <property type="match status" value="1"/>
</dbReference>
<dbReference type="GO" id="GO:0016020">
    <property type="term" value="C:membrane"/>
    <property type="evidence" value="ECO:0007669"/>
    <property type="project" value="UniProtKB-SubCell"/>
</dbReference>
<name>A0AAV4M1E0_BABCB</name>
<dbReference type="GO" id="GO:0004365">
    <property type="term" value="F:glyceraldehyde-3-phosphate dehydrogenase (NAD+) (phosphorylating) activity"/>
    <property type="evidence" value="ECO:0007669"/>
    <property type="project" value="UniProtKB-EC"/>
</dbReference>
<reference evidence="18 19" key="1">
    <citation type="submission" date="2021-06" db="EMBL/GenBank/DDBJ databases">
        <title>Genome sequence of Babesia caballi.</title>
        <authorList>
            <person name="Yamagishi J."/>
            <person name="Kidaka T."/>
            <person name="Ochi A."/>
        </authorList>
    </citation>
    <scope>NUCLEOTIDE SEQUENCE [LARGE SCALE GENOMIC DNA]</scope>
    <source>
        <strain evidence="18">USDA-D6B2</strain>
    </source>
</reference>
<dbReference type="InterPro" id="IPR020828">
    <property type="entry name" value="GlycerAld_3-P_DH_NAD(P)-bd"/>
</dbReference>
<dbReference type="SMART" id="SM00846">
    <property type="entry name" value="Gp_dh_N"/>
    <property type="match status" value="1"/>
</dbReference>
<comment type="similarity">
    <text evidence="3">Belongs to the glyceraldehyde-3-phosphate dehydrogenase family.</text>
</comment>
<evidence type="ECO:0000256" key="13">
    <source>
        <dbReference type="ARBA" id="ARBA00023136"/>
    </source>
</evidence>
<dbReference type="PANTHER" id="PTHR10836:SF76">
    <property type="entry name" value="GLYCERALDEHYDE-3-PHOSPHATE DEHYDROGENASE-RELATED"/>
    <property type="match status" value="1"/>
</dbReference>
<keyword evidence="19" id="KW-1185">Reference proteome</keyword>
<evidence type="ECO:0000256" key="3">
    <source>
        <dbReference type="ARBA" id="ARBA00007406"/>
    </source>
</evidence>
<comment type="subunit">
    <text evidence="4">Homotetramer.</text>
</comment>
<keyword evidence="14" id="KW-0324">Glycolysis</keyword>
<proteinExistence type="inferred from homology"/>
<evidence type="ECO:0000256" key="11">
    <source>
        <dbReference type="ARBA" id="ARBA00023004"/>
    </source>
</evidence>
<dbReference type="InterPro" id="IPR020831">
    <property type="entry name" value="GlycerAld/Erythrose_P_DH"/>
</dbReference>
<evidence type="ECO:0000256" key="6">
    <source>
        <dbReference type="ARBA" id="ARBA00022617"/>
    </source>
</evidence>
<comment type="subcellular location">
    <subcellularLocation>
        <location evidence="1">Membrane</location>
    </subcellularLocation>
</comment>
<dbReference type="PRINTS" id="PR00603">
    <property type="entry name" value="CYTOCHROMEC1"/>
</dbReference>
<dbReference type="SUPFAM" id="SSF51735">
    <property type="entry name" value="NAD(P)-binding Rossmann-fold domains"/>
    <property type="match status" value="1"/>
</dbReference>
<feature type="domain" description="Cytochrome c" evidence="17">
    <location>
        <begin position="177"/>
        <end position="347"/>
    </location>
</feature>
<dbReference type="AlphaFoldDB" id="A0AAV4M1E0"/>
<dbReference type="SUPFAM" id="SSF46626">
    <property type="entry name" value="Cytochrome c"/>
    <property type="match status" value="1"/>
</dbReference>
<evidence type="ECO:0000256" key="10">
    <source>
        <dbReference type="ARBA" id="ARBA00023002"/>
    </source>
</evidence>
<comment type="pathway">
    <text evidence="2">Carbohydrate degradation; glycolysis; pyruvate from D-glyceraldehyde 3-phosphate: step 1/5.</text>
</comment>
<dbReference type="Proteomes" id="UP001497744">
    <property type="component" value="Unassembled WGS sequence"/>
</dbReference>
<dbReference type="EMBL" id="BPLF01000003">
    <property type="protein sequence ID" value="GIX64589.1"/>
    <property type="molecule type" value="Genomic_DNA"/>
</dbReference>
<keyword evidence="12" id="KW-0520">NAD</keyword>
<protein>
    <recommendedName>
        <fullName evidence="5">glyceraldehyde-3-phosphate dehydrogenase (phosphorylating)</fullName>
        <ecNumber evidence="5">1.2.1.12</ecNumber>
    </recommendedName>
</protein>
<dbReference type="Gene3D" id="3.30.360.10">
    <property type="entry name" value="Dihydrodipicolinate Reductase, domain 2"/>
    <property type="match status" value="1"/>
</dbReference>
<dbReference type="Pfam" id="PF00044">
    <property type="entry name" value="Gp_dh_N"/>
    <property type="match status" value="1"/>
</dbReference>
<comment type="caution">
    <text evidence="18">The sequence shown here is derived from an EMBL/GenBank/DDBJ whole genome shotgun (WGS) entry which is preliminary data.</text>
</comment>
<feature type="transmembrane region" description="Helical" evidence="16">
    <location>
        <begin position="400"/>
        <end position="422"/>
    </location>
</feature>
<evidence type="ECO:0000256" key="5">
    <source>
        <dbReference type="ARBA" id="ARBA00013119"/>
    </source>
</evidence>
<dbReference type="CDD" id="cd18126">
    <property type="entry name" value="GAPDH_I_C"/>
    <property type="match status" value="1"/>
</dbReference>
<dbReference type="InterPro" id="IPR020829">
    <property type="entry name" value="GlycerAld_3-P_DH_cat"/>
</dbReference>